<organism evidence="1 2">
    <name type="scientific">Catharanthus roseus</name>
    <name type="common">Madagascar periwinkle</name>
    <name type="synonym">Vinca rosea</name>
    <dbReference type="NCBI Taxonomy" id="4058"/>
    <lineage>
        <taxon>Eukaryota</taxon>
        <taxon>Viridiplantae</taxon>
        <taxon>Streptophyta</taxon>
        <taxon>Embryophyta</taxon>
        <taxon>Tracheophyta</taxon>
        <taxon>Spermatophyta</taxon>
        <taxon>Magnoliopsida</taxon>
        <taxon>eudicotyledons</taxon>
        <taxon>Gunneridae</taxon>
        <taxon>Pentapetalae</taxon>
        <taxon>asterids</taxon>
        <taxon>lamiids</taxon>
        <taxon>Gentianales</taxon>
        <taxon>Apocynaceae</taxon>
        <taxon>Rauvolfioideae</taxon>
        <taxon>Vinceae</taxon>
        <taxon>Catharanthinae</taxon>
        <taxon>Catharanthus</taxon>
    </lineage>
</organism>
<reference evidence="2" key="1">
    <citation type="journal article" date="2023" name="Nat. Plants">
        <title>Single-cell RNA sequencing provides a high-resolution roadmap for understanding the multicellular compartmentation of specialized metabolism.</title>
        <authorList>
            <person name="Sun S."/>
            <person name="Shen X."/>
            <person name="Li Y."/>
            <person name="Li Y."/>
            <person name="Wang S."/>
            <person name="Li R."/>
            <person name="Zhang H."/>
            <person name="Shen G."/>
            <person name="Guo B."/>
            <person name="Wei J."/>
            <person name="Xu J."/>
            <person name="St-Pierre B."/>
            <person name="Chen S."/>
            <person name="Sun C."/>
        </authorList>
    </citation>
    <scope>NUCLEOTIDE SEQUENCE [LARGE SCALE GENOMIC DNA]</scope>
</reference>
<gene>
    <name evidence="1" type="ORF">M9H77_02611</name>
</gene>
<comment type="caution">
    <text evidence="1">The sequence shown here is derived from an EMBL/GenBank/DDBJ whole genome shotgun (WGS) entry which is preliminary data.</text>
</comment>
<keyword evidence="2" id="KW-1185">Reference proteome</keyword>
<name>A0ACC0C903_CATRO</name>
<dbReference type="Proteomes" id="UP001060085">
    <property type="component" value="Linkage Group LG01"/>
</dbReference>
<evidence type="ECO:0000313" key="1">
    <source>
        <dbReference type="EMBL" id="KAI5681384.1"/>
    </source>
</evidence>
<dbReference type="EMBL" id="CM044701">
    <property type="protein sequence ID" value="KAI5681384.1"/>
    <property type="molecule type" value="Genomic_DNA"/>
</dbReference>
<proteinExistence type="predicted"/>
<accession>A0ACC0C903</accession>
<evidence type="ECO:0000313" key="2">
    <source>
        <dbReference type="Proteomes" id="UP001060085"/>
    </source>
</evidence>
<sequence length="243" mass="28629">MVVPFKLKDEQMAMCENWQLFVHDRRHNHAIGVYTDGHAQAAKLTEEQLKQTEQCRKSHVPPRNILRFFREQNVGCAVKKYITSLRRLRRIGWGRNTVEEVLCLSAQQGYTVFYRNCEDNNVLSDVVVAHSTLIEMMRTWPYVLIMDTTYKTNNHLALKRIWLEISRAPEIIDDPKYKCGHYMRISHGFPCSCELITRFDHMLPIQLVDIEAFWKKLEIGSWYPSAQQHDIDSEMHSLINLLH</sequence>
<protein>
    <submittedName>
        <fullName evidence="1">Uncharacterized protein</fullName>
    </submittedName>
</protein>